<name>A0A0A9CB97_ARUDO</name>
<accession>A0A0A9CB97</accession>
<evidence type="ECO:0000313" key="1">
    <source>
        <dbReference type="EMBL" id="JAD70640.1"/>
    </source>
</evidence>
<sequence>MSCLLANISNDAPAGLSSFKRLWSSARQS</sequence>
<dbReference type="AlphaFoldDB" id="A0A0A9CB97"/>
<protein>
    <submittedName>
        <fullName evidence="1">ADP-ribosylation factor</fullName>
    </submittedName>
</protein>
<organism evidence="1">
    <name type="scientific">Arundo donax</name>
    <name type="common">Giant reed</name>
    <name type="synonym">Donax arundinaceus</name>
    <dbReference type="NCBI Taxonomy" id="35708"/>
    <lineage>
        <taxon>Eukaryota</taxon>
        <taxon>Viridiplantae</taxon>
        <taxon>Streptophyta</taxon>
        <taxon>Embryophyta</taxon>
        <taxon>Tracheophyta</taxon>
        <taxon>Spermatophyta</taxon>
        <taxon>Magnoliopsida</taxon>
        <taxon>Liliopsida</taxon>
        <taxon>Poales</taxon>
        <taxon>Poaceae</taxon>
        <taxon>PACMAD clade</taxon>
        <taxon>Arundinoideae</taxon>
        <taxon>Arundineae</taxon>
        <taxon>Arundo</taxon>
    </lineage>
</organism>
<proteinExistence type="predicted"/>
<reference evidence="1" key="1">
    <citation type="submission" date="2014-09" db="EMBL/GenBank/DDBJ databases">
        <authorList>
            <person name="Magalhaes I.L.F."/>
            <person name="Oliveira U."/>
            <person name="Santos F.R."/>
            <person name="Vidigal T.H.D.A."/>
            <person name="Brescovit A.D."/>
            <person name="Santos A.J."/>
        </authorList>
    </citation>
    <scope>NUCLEOTIDE SEQUENCE</scope>
    <source>
        <tissue evidence="1">Shoot tissue taken approximately 20 cm above the soil surface</tissue>
    </source>
</reference>
<dbReference type="EMBL" id="GBRH01227255">
    <property type="protein sequence ID" value="JAD70640.1"/>
    <property type="molecule type" value="Transcribed_RNA"/>
</dbReference>
<reference evidence="1" key="2">
    <citation type="journal article" date="2015" name="Data Brief">
        <title>Shoot transcriptome of the giant reed, Arundo donax.</title>
        <authorList>
            <person name="Barrero R.A."/>
            <person name="Guerrero F.D."/>
            <person name="Moolhuijzen P."/>
            <person name="Goolsby J.A."/>
            <person name="Tidwell J."/>
            <person name="Bellgard S.E."/>
            <person name="Bellgard M.I."/>
        </authorList>
    </citation>
    <scope>NUCLEOTIDE SEQUENCE</scope>
    <source>
        <tissue evidence="1">Shoot tissue taken approximately 20 cm above the soil surface</tissue>
    </source>
</reference>